<dbReference type="InterPro" id="IPR035892">
    <property type="entry name" value="C2_domain_sf"/>
</dbReference>
<dbReference type="AlphaFoldDB" id="A0A820LGB1"/>
<evidence type="ECO:0000313" key="2">
    <source>
        <dbReference type="Proteomes" id="UP000663881"/>
    </source>
</evidence>
<dbReference type="Proteomes" id="UP000663881">
    <property type="component" value="Unassembled WGS sequence"/>
</dbReference>
<dbReference type="EMBL" id="CAJOAY010022134">
    <property type="protein sequence ID" value="CAF4354413.1"/>
    <property type="molecule type" value="Genomic_DNA"/>
</dbReference>
<accession>A0A820LGB1</accession>
<gene>
    <name evidence="1" type="ORF">OKA104_LOCUS48982</name>
</gene>
<dbReference type="SUPFAM" id="SSF49562">
    <property type="entry name" value="C2 domain (Calcium/lipid-binding domain, CaLB)"/>
    <property type="match status" value="1"/>
</dbReference>
<feature type="non-terminal residue" evidence="1">
    <location>
        <position position="1"/>
    </location>
</feature>
<sequence length="49" mass="5818">INLDIYSPELCLIMFEVRNKDHLNRSTFLGRACIISTVLQPEYRYIKTE</sequence>
<protein>
    <submittedName>
        <fullName evidence="1">Uncharacterized protein</fullName>
    </submittedName>
</protein>
<dbReference type="Gene3D" id="2.60.40.150">
    <property type="entry name" value="C2 domain"/>
    <property type="match status" value="1"/>
</dbReference>
<comment type="caution">
    <text evidence="1">The sequence shown here is derived from an EMBL/GenBank/DDBJ whole genome shotgun (WGS) entry which is preliminary data.</text>
</comment>
<evidence type="ECO:0000313" key="1">
    <source>
        <dbReference type="EMBL" id="CAF4354413.1"/>
    </source>
</evidence>
<reference evidence="1" key="1">
    <citation type="submission" date="2021-02" db="EMBL/GenBank/DDBJ databases">
        <authorList>
            <person name="Nowell W R."/>
        </authorList>
    </citation>
    <scope>NUCLEOTIDE SEQUENCE</scope>
</reference>
<organism evidence="1 2">
    <name type="scientific">Adineta steineri</name>
    <dbReference type="NCBI Taxonomy" id="433720"/>
    <lineage>
        <taxon>Eukaryota</taxon>
        <taxon>Metazoa</taxon>
        <taxon>Spiralia</taxon>
        <taxon>Gnathifera</taxon>
        <taxon>Rotifera</taxon>
        <taxon>Eurotatoria</taxon>
        <taxon>Bdelloidea</taxon>
        <taxon>Adinetida</taxon>
        <taxon>Adinetidae</taxon>
        <taxon>Adineta</taxon>
    </lineage>
</organism>
<proteinExistence type="predicted"/>
<name>A0A820LGB1_9BILA</name>